<evidence type="ECO:0000256" key="10">
    <source>
        <dbReference type="ARBA" id="ARBA00023132"/>
    </source>
</evidence>
<evidence type="ECO:0000256" key="6">
    <source>
        <dbReference type="ARBA" id="ARBA00022816"/>
    </source>
</evidence>
<comment type="caution">
    <text evidence="15">The sequence shown here is derived from an EMBL/GenBank/DDBJ whole genome shotgun (WGS) entry which is preliminary data.</text>
</comment>
<dbReference type="GO" id="GO:0015031">
    <property type="term" value="P:protein transport"/>
    <property type="evidence" value="ECO:0007669"/>
    <property type="project" value="UniProtKB-KW"/>
</dbReference>
<keyword evidence="5 14" id="KW-0812">Transmembrane</keyword>
<dbReference type="GO" id="GO:0031965">
    <property type="term" value="C:nuclear membrane"/>
    <property type="evidence" value="ECO:0007669"/>
    <property type="project" value="UniProtKB-SubCell"/>
</dbReference>
<dbReference type="GO" id="GO:0070762">
    <property type="term" value="C:nuclear pore transmembrane ring"/>
    <property type="evidence" value="ECO:0007669"/>
    <property type="project" value="TreeGrafter"/>
</dbReference>
<keyword evidence="12" id="KW-0539">Nucleus</keyword>
<feature type="transmembrane region" description="Helical" evidence="14">
    <location>
        <begin position="82"/>
        <end position="100"/>
    </location>
</feature>
<evidence type="ECO:0008006" key="17">
    <source>
        <dbReference type="Google" id="ProtNLM"/>
    </source>
</evidence>
<keyword evidence="10" id="KW-0906">Nuclear pore complex</keyword>
<keyword evidence="16" id="KW-1185">Reference proteome</keyword>
<evidence type="ECO:0000313" key="16">
    <source>
        <dbReference type="Proteomes" id="UP000318571"/>
    </source>
</evidence>
<dbReference type="GO" id="GO:0006999">
    <property type="term" value="P:nuclear pore organization"/>
    <property type="evidence" value="ECO:0007669"/>
    <property type="project" value="TreeGrafter"/>
</dbReference>
<evidence type="ECO:0000256" key="2">
    <source>
        <dbReference type="ARBA" id="ARBA00004567"/>
    </source>
</evidence>
<organism evidence="15 16">
    <name type="scientific">Tigriopus californicus</name>
    <name type="common">Marine copepod</name>
    <dbReference type="NCBI Taxonomy" id="6832"/>
    <lineage>
        <taxon>Eukaryota</taxon>
        <taxon>Metazoa</taxon>
        <taxon>Ecdysozoa</taxon>
        <taxon>Arthropoda</taxon>
        <taxon>Crustacea</taxon>
        <taxon>Multicrustacea</taxon>
        <taxon>Hexanauplia</taxon>
        <taxon>Copepoda</taxon>
        <taxon>Harpacticoida</taxon>
        <taxon>Harpacticidae</taxon>
        <taxon>Tigriopus</taxon>
    </lineage>
</organism>
<keyword evidence="9" id="KW-0811">Translocation</keyword>
<feature type="transmembrane region" description="Helical" evidence="14">
    <location>
        <begin position="172"/>
        <end position="193"/>
    </location>
</feature>
<dbReference type="GO" id="GO:0051028">
    <property type="term" value="P:mRNA transport"/>
    <property type="evidence" value="ECO:0007669"/>
    <property type="project" value="UniProtKB-KW"/>
</dbReference>
<feature type="region of interest" description="Disordered" evidence="13">
    <location>
        <begin position="1"/>
        <end position="20"/>
    </location>
</feature>
<evidence type="ECO:0000256" key="4">
    <source>
        <dbReference type="ARBA" id="ARBA00022448"/>
    </source>
</evidence>
<dbReference type="PANTHER" id="PTHR13269">
    <property type="entry name" value="NUCLEOPORIN NDC1"/>
    <property type="match status" value="1"/>
</dbReference>
<evidence type="ECO:0000256" key="13">
    <source>
        <dbReference type="SAM" id="MobiDB-lite"/>
    </source>
</evidence>
<dbReference type="AlphaFoldDB" id="A0A553NYV1"/>
<feature type="transmembrane region" description="Helical" evidence="14">
    <location>
        <begin position="42"/>
        <end position="62"/>
    </location>
</feature>
<keyword evidence="8 14" id="KW-1133">Transmembrane helix</keyword>
<evidence type="ECO:0000256" key="12">
    <source>
        <dbReference type="ARBA" id="ARBA00023242"/>
    </source>
</evidence>
<keyword evidence="7" id="KW-0653">Protein transport</keyword>
<dbReference type="InterPro" id="IPR019049">
    <property type="entry name" value="Nucleoporin_prot_Ndc1/Nup"/>
</dbReference>
<evidence type="ECO:0000256" key="8">
    <source>
        <dbReference type="ARBA" id="ARBA00022989"/>
    </source>
</evidence>
<evidence type="ECO:0000256" key="11">
    <source>
        <dbReference type="ARBA" id="ARBA00023136"/>
    </source>
</evidence>
<protein>
    <recommendedName>
        <fullName evidence="17">Nucleoporin NDC1</fullName>
    </recommendedName>
</protein>
<evidence type="ECO:0000256" key="1">
    <source>
        <dbReference type="ARBA" id="ARBA00004232"/>
    </source>
</evidence>
<comment type="subcellular location">
    <subcellularLocation>
        <location evidence="1">Nucleus membrane</location>
        <topology evidence="1">Multi-pass membrane protein</topology>
    </subcellularLocation>
    <subcellularLocation>
        <location evidence="2">Nucleus</location>
        <location evidence="2">Nuclear pore complex</location>
    </subcellularLocation>
</comment>
<keyword evidence="6" id="KW-0509">mRNA transport</keyword>
<dbReference type="OrthoDB" id="67850at2759"/>
<feature type="transmembrane region" description="Helical" evidence="14">
    <location>
        <begin position="266"/>
        <end position="291"/>
    </location>
</feature>
<dbReference type="EMBL" id="VCGU01000009">
    <property type="protein sequence ID" value="TRY70595.1"/>
    <property type="molecule type" value="Genomic_DNA"/>
</dbReference>
<accession>A0A553NYV1</accession>
<evidence type="ECO:0000256" key="3">
    <source>
        <dbReference type="ARBA" id="ARBA00005760"/>
    </source>
</evidence>
<reference evidence="15 16" key="1">
    <citation type="journal article" date="2018" name="Nat. Ecol. Evol.">
        <title>Genomic signatures of mitonuclear coevolution across populations of Tigriopus californicus.</title>
        <authorList>
            <person name="Barreto F.S."/>
            <person name="Watson E.T."/>
            <person name="Lima T.G."/>
            <person name="Willett C.S."/>
            <person name="Edmands S."/>
            <person name="Li W."/>
            <person name="Burton R.S."/>
        </authorList>
    </citation>
    <scope>NUCLEOTIDE SEQUENCE [LARGE SCALE GENOMIC DNA]</scope>
    <source>
        <strain evidence="15 16">San Diego</strain>
    </source>
</reference>
<keyword evidence="4" id="KW-0813">Transport</keyword>
<proteinExistence type="inferred from homology"/>
<gene>
    <name evidence="15" type="ORF">TCAL_07327</name>
</gene>
<evidence type="ECO:0000256" key="7">
    <source>
        <dbReference type="ARBA" id="ARBA00022927"/>
    </source>
</evidence>
<feature type="transmembrane region" description="Helical" evidence="14">
    <location>
        <begin position="112"/>
        <end position="135"/>
    </location>
</feature>
<dbReference type="OMA" id="ILCQQHL"/>
<name>A0A553NYV1_TIGCA</name>
<dbReference type="STRING" id="6832.A0A553NYV1"/>
<evidence type="ECO:0000256" key="14">
    <source>
        <dbReference type="SAM" id="Phobius"/>
    </source>
</evidence>
<dbReference type="Proteomes" id="UP000318571">
    <property type="component" value="Chromosome 9"/>
</dbReference>
<dbReference type="GO" id="GO:0030674">
    <property type="term" value="F:protein-macromolecule adaptor activity"/>
    <property type="evidence" value="ECO:0007669"/>
    <property type="project" value="TreeGrafter"/>
</dbReference>
<evidence type="ECO:0000256" key="5">
    <source>
        <dbReference type="ARBA" id="ARBA00022692"/>
    </source>
</evidence>
<evidence type="ECO:0000256" key="9">
    <source>
        <dbReference type="ARBA" id="ARBA00023010"/>
    </source>
</evidence>
<dbReference type="Pfam" id="PF09531">
    <property type="entry name" value="Ndc1_Nup"/>
    <property type="match status" value="1"/>
</dbReference>
<dbReference type="PANTHER" id="PTHR13269:SF6">
    <property type="entry name" value="NUCLEOPORIN NDC1"/>
    <property type="match status" value="1"/>
</dbReference>
<sequence>MMSSPISSPGKPPSPCSAQSSPAHWFEHEIFRPRITNSIIRHALLTAFLILVCHAFFNAALLLHPLTWMSTTLGGLFGPSSWLYLALVLGSTVLLGWLVHRHVSTVPFVPQSALSVLWGVVEVPVLLSLGAHLTLGALLTRSLMGIWGGSYGVLTQPCLDGSEFRCIDESHILLVQSGAFMGGFLWFGFHFRNGNLLHFPPIRQHGSSQLRSRLAGIFQASFIEVILNMRWFCFFYIVYGHRLAVTVSQLSRLSLLNGEESVFRYLWHQMVVLAHAIFLDTFVVAAIKLGIEIHNISLMKPVMFPVDPNQAPSLVTAMKSKNPSLMKYLAYMDFKNLSTFKSARRQQLFELSQPGGHPRKWTQVSQACVSEIEEFMGTLQNAAQVVSSSATNAQTKESVAPISSNLRYRFHGGGADNKESKANGVGVSSDKSLKKITNLWDKLVQRFSKNKLFTANPELSLRNAFAQCQIVIWAIEGLSQMIAASVLEDDFGVVQRNLSEILTLLLNLQQTVERYKGLSVSCKQAPANKIRDIQLKQELRSAVKTSIYRITNAFGSHVSAISVPAEFQQKLDNYTRFQE</sequence>
<evidence type="ECO:0000313" key="15">
    <source>
        <dbReference type="EMBL" id="TRY70595.1"/>
    </source>
</evidence>
<keyword evidence="11 14" id="KW-0472">Membrane</keyword>
<comment type="similarity">
    <text evidence="3">Belongs to the NDC1 family.</text>
</comment>